<dbReference type="STRING" id="1120980.GCA_000745955_00110"/>
<sequence length="103" mass="11786">MTSKLKLNPNPTFELLVSVPVAGKLENEDVLFTVKHLPQTKLAEMFDDGIVYREFGKEMVTGWDIDAPFNQDNLMILFDNYPQSAFLLFKAYEAEYYKAAGKN</sequence>
<dbReference type="OrthoDB" id="8613921at2"/>
<reference evidence="1 2" key="1">
    <citation type="submission" date="2018-06" db="EMBL/GenBank/DDBJ databases">
        <authorList>
            <consortium name="Pathogen Informatics"/>
            <person name="Doyle S."/>
        </authorList>
    </citation>
    <scope>NUCLEOTIDE SEQUENCE [LARGE SCALE GENOMIC DNA]</scope>
    <source>
        <strain evidence="1 2">NCTC10283</strain>
    </source>
</reference>
<gene>
    <name evidence="1" type="ORF">NCTC10283_01853</name>
</gene>
<protein>
    <submittedName>
        <fullName evidence="1">Domain of uncharacterized function (DUF1789)</fullName>
    </submittedName>
</protein>
<name>A0A376BTP7_9NEIS</name>
<dbReference type="EMBL" id="UFSO01000003">
    <property type="protein sequence ID" value="SSY80299.1"/>
    <property type="molecule type" value="Genomic_DNA"/>
</dbReference>
<dbReference type="RefSeq" id="WP_034296385.1">
    <property type="nucleotide sequence ID" value="NZ_CP091519.2"/>
</dbReference>
<organism evidence="1 2">
    <name type="scientific">Alysiella crassa</name>
    <dbReference type="NCBI Taxonomy" id="153491"/>
    <lineage>
        <taxon>Bacteria</taxon>
        <taxon>Pseudomonadati</taxon>
        <taxon>Pseudomonadota</taxon>
        <taxon>Betaproteobacteria</taxon>
        <taxon>Neisseriales</taxon>
        <taxon>Neisseriaceae</taxon>
        <taxon>Alysiella</taxon>
    </lineage>
</organism>
<dbReference type="AlphaFoldDB" id="A0A376BTP7"/>
<keyword evidence="2" id="KW-1185">Reference proteome</keyword>
<dbReference type="Pfam" id="PF08748">
    <property type="entry name" value="Phage_TAC_4"/>
    <property type="match status" value="1"/>
</dbReference>
<dbReference type="InterPro" id="IPR014859">
    <property type="entry name" value="Phage_TAC_4"/>
</dbReference>
<accession>A0A376BTP7</accession>
<evidence type="ECO:0000313" key="2">
    <source>
        <dbReference type="Proteomes" id="UP000254209"/>
    </source>
</evidence>
<dbReference type="Proteomes" id="UP000254209">
    <property type="component" value="Unassembled WGS sequence"/>
</dbReference>
<evidence type="ECO:0000313" key="1">
    <source>
        <dbReference type="EMBL" id="SSY80299.1"/>
    </source>
</evidence>
<proteinExistence type="predicted"/>